<keyword evidence="2" id="KW-0378">Hydrolase</keyword>
<dbReference type="SUPFAM" id="SSF109604">
    <property type="entry name" value="HD-domain/PDEase-like"/>
    <property type="match status" value="1"/>
</dbReference>
<dbReference type="EMBL" id="LKCW01000037">
    <property type="protein sequence ID" value="KPM43149.1"/>
    <property type="molecule type" value="Genomic_DNA"/>
</dbReference>
<dbReference type="GO" id="GO:0002953">
    <property type="term" value="F:5'-deoxynucleotidase activity"/>
    <property type="evidence" value="ECO:0007669"/>
    <property type="project" value="InterPro"/>
</dbReference>
<evidence type="ECO:0000259" key="3">
    <source>
        <dbReference type="Pfam" id="PF13023"/>
    </source>
</evidence>
<dbReference type="Gene3D" id="1.10.3210.10">
    <property type="entry name" value="Hypothetical protein af1432"/>
    <property type="match status" value="1"/>
</dbReference>
<dbReference type="Proteomes" id="UP000050424">
    <property type="component" value="Unassembled WGS sequence"/>
</dbReference>
<feature type="domain" description="HD" evidence="3">
    <location>
        <begin position="200"/>
        <end position="347"/>
    </location>
</feature>
<evidence type="ECO:0000313" key="4">
    <source>
        <dbReference type="EMBL" id="KPM43149.1"/>
    </source>
</evidence>
<dbReference type="InterPro" id="IPR027417">
    <property type="entry name" value="P-loop_NTPase"/>
</dbReference>
<dbReference type="AlphaFoldDB" id="A0A0P7BQA9"/>
<dbReference type="PANTHER" id="PTHR11845:SF13">
    <property type="entry name" value="5'-DEOXYNUCLEOTIDASE HDDC2"/>
    <property type="match status" value="1"/>
</dbReference>
<comment type="caution">
    <text evidence="4">The sequence shown here is derived from an EMBL/GenBank/DDBJ whole genome shotgun (WGS) entry which is preliminary data.</text>
</comment>
<organism evidence="4 5">
    <name type="scientific">Neonectria ditissima</name>
    <dbReference type="NCBI Taxonomy" id="78410"/>
    <lineage>
        <taxon>Eukaryota</taxon>
        <taxon>Fungi</taxon>
        <taxon>Dikarya</taxon>
        <taxon>Ascomycota</taxon>
        <taxon>Pezizomycotina</taxon>
        <taxon>Sordariomycetes</taxon>
        <taxon>Hypocreomycetidae</taxon>
        <taxon>Hypocreales</taxon>
        <taxon>Nectriaceae</taxon>
        <taxon>Neonectria</taxon>
    </lineage>
</organism>
<dbReference type="GO" id="GO:0046872">
    <property type="term" value="F:metal ion binding"/>
    <property type="evidence" value="ECO:0007669"/>
    <property type="project" value="UniProtKB-KW"/>
</dbReference>
<name>A0A0P7BQA9_9HYPO</name>
<dbReference type="STRING" id="78410.A0A0P7BQA9"/>
<dbReference type="Pfam" id="PF13023">
    <property type="entry name" value="HD_3"/>
    <property type="match status" value="1"/>
</dbReference>
<proteinExistence type="predicted"/>
<dbReference type="OrthoDB" id="442176at2759"/>
<keyword evidence="1" id="KW-0479">Metal-binding</keyword>
<evidence type="ECO:0000313" key="5">
    <source>
        <dbReference type="Proteomes" id="UP000050424"/>
    </source>
</evidence>
<accession>A0A0P7BQA9</accession>
<dbReference type="InterPro" id="IPR039356">
    <property type="entry name" value="YfbR/HDDC2"/>
</dbReference>
<dbReference type="InterPro" id="IPR006674">
    <property type="entry name" value="HD_domain"/>
</dbReference>
<keyword evidence="5" id="KW-1185">Reference proteome</keyword>
<evidence type="ECO:0000256" key="1">
    <source>
        <dbReference type="ARBA" id="ARBA00022723"/>
    </source>
</evidence>
<dbReference type="GO" id="GO:0005737">
    <property type="term" value="C:cytoplasm"/>
    <property type="evidence" value="ECO:0007669"/>
    <property type="project" value="TreeGrafter"/>
</dbReference>
<dbReference type="Gene3D" id="3.40.50.300">
    <property type="entry name" value="P-loop containing nucleotide triphosphate hydrolases"/>
    <property type="match status" value="1"/>
</dbReference>
<protein>
    <recommendedName>
        <fullName evidence="3">HD domain-containing protein</fullName>
    </recommendedName>
</protein>
<gene>
    <name evidence="4" type="ORF">AK830_g3376</name>
</gene>
<evidence type="ECO:0000256" key="2">
    <source>
        <dbReference type="ARBA" id="ARBA00022801"/>
    </source>
</evidence>
<dbReference type="PANTHER" id="PTHR11845">
    <property type="entry name" value="5'-DEOXYNUCLEOTIDASE HDDC2"/>
    <property type="match status" value="1"/>
</dbReference>
<sequence>MCSPRADVTPNAICQLSSCLVSSISNATGNTEDRLRLRQDILDCDQIFQYLKDHHDQERWRTTVEALRSEGVLERLVKCLKVIDTRLRFVTETGVSCVVWPFTREEAQAITAFLTCEKALLDAFISGDLRSFGPGLTEHRQKQTARLENLPQCVGAHSEQQPVEADDGDKPAAMNPDLSAGGEIHVLCLDHTPIPLMQFVDDLKHTPRTGWLRTIPIPEGVASHSFGLAILGLFAPCVLIGLIHDFAESIVGDIPTFAGVSKSDKHTRERLAFEHLVNVAKLYSVELADEIVGYWLEYENGTTPESVWMKQMDKFECLLQACQYEARTYRKKDLTEFQSLEAKITDPTAQQWLRSLLLERDAYSTRLSESFPLIFVNGDLRTEEEPYLKNLCTALDAQYIGFDEVLLEQPRDLASRNYIKECRELDVALPNRLVVQLLKQAIEQERQQGARRIVIGGFPRNATELVVFKRTDCRSIKSPGRLDANSQNRLGFYYNDPTGTQALTLDEFTQIEYRSIDEGFQEDVLS</sequence>
<reference evidence="4 5" key="1">
    <citation type="submission" date="2015-09" db="EMBL/GenBank/DDBJ databases">
        <title>Draft genome of a European isolate of the apple canker pathogen Neonectria ditissima.</title>
        <authorList>
            <person name="Gomez-Cortecero A."/>
            <person name="Harrison R.J."/>
            <person name="Armitage A.D."/>
        </authorList>
    </citation>
    <scope>NUCLEOTIDE SEQUENCE [LARGE SCALE GENOMIC DNA]</scope>
    <source>
        <strain evidence="4 5">R09/05</strain>
    </source>
</reference>